<dbReference type="Proteomes" id="UP001558652">
    <property type="component" value="Unassembled WGS sequence"/>
</dbReference>
<name>A0ABD0YR15_9HEMI</name>
<comment type="caution">
    <text evidence="2">The sequence shown here is derived from an EMBL/GenBank/DDBJ whole genome shotgun (WGS) entry which is preliminary data.</text>
</comment>
<reference evidence="2 3" key="1">
    <citation type="submission" date="2024-07" db="EMBL/GenBank/DDBJ databases">
        <title>Chromosome-level genome assembly of the water stick insect Ranatra chinensis (Heteroptera: Nepidae).</title>
        <authorList>
            <person name="Liu X."/>
        </authorList>
    </citation>
    <scope>NUCLEOTIDE SEQUENCE [LARGE SCALE GENOMIC DNA]</scope>
    <source>
        <strain evidence="2">Cailab_2021Rc</strain>
        <tissue evidence="2">Muscle</tissue>
    </source>
</reference>
<organism evidence="2 3">
    <name type="scientific">Ranatra chinensis</name>
    <dbReference type="NCBI Taxonomy" id="642074"/>
    <lineage>
        <taxon>Eukaryota</taxon>
        <taxon>Metazoa</taxon>
        <taxon>Ecdysozoa</taxon>
        <taxon>Arthropoda</taxon>
        <taxon>Hexapoda</taxon>
        <taxon>Insecta</taxon>
        <taxon>Pterygota</taxon>
        <taxon>Neoptera</taxon>
        <taxon>Paraneoptera</taxon>
        <taxon>Hemiptera</taxon>
        <taxon>Heteroptera</taxon>
        <taxon>Panheteroptera</taxon>
        <taxon>Nepomorpha</taxon>
        <taxon>Nepidae</taxon>
        <taxon>Ranatrinae</taxon>
        <taxon>Ranatra</taxon>
    </lineage>
</organism>
<gene>
    <name evidence="2" type="ORF">AAG570_008456</name>
</gene>
<sequence length="128" mass="14079">MAISRNRFGSTNSEQETAEYGGGNAPRNGMKEPELLPDSECWLPPVTNKLATLDLRIPLAVAQSYLEKKIVNLDFTSPVLNISIQVCTPQSGGFLLFKEFLQQRNKLSDLDLIGDPVGFESKTVIVPV</sequence>
<protein>
    <submittedName>
        <fullName evidence="2">Uncharacterized protein</fullName>
    </submittedName>
</protein>
<evidence type="ECO:0000313" key="3">
    <source>
        <dbReference type="Proteomes" id="UP001558652"/>
    </source>
</evidence>
<dbReference type="AlphaFoldDB" id="A0ABD0YR15"/>
<accession>A0ABD0YR15</accession>
<dbReference type="EMBL" id="JBFDAA010000003">
    <property type="protein sequence ID" value="KAL1138392.1"/>
    <property type="molecule type" value="Genomic_DNA"/>
</dbReference>
<proteinExistence type="predicted"/>
<feature type="region of interest" description="Disordered" evidence="1">
    <location>
        <begin position="1"/>
        <end position="36"/>
    </location>
</feature>
<keyword evidence="3" id="KW-1185">Reference proteome</keyword>
<evidence type="ECO:0000313" key="2">
    <source>
        <dbReference type="EMBL" id="KAL1138392.1"/>
    </source>
</evidence>
<evidence type="ECO:0000256" key="1">
    <source>
        <dbReference type="SAM" id="MobiDB-lite"/>
    </source>
</evidence>